<dbReference type="EMBL" id="CP035464">
    <property type="protein sequence ID" value="QAY32994.1"/>
    <property type="molecule type" value="Genomic_DNA"/>
</dbReference>
<feature type="region of interest" description="Disordered" evidence="1">
    <location>
        <begin position="188"/>
        <end position="207"/>
    </location>
</feature>
<dbReference type="Proteomes" id="UP000293589">
    <property type="component" value="Chromosome"/>
</dbReference>
<dbReference type="AlphaFoldDB" id="A0A4P6DWF1"/>
<gene>
    <name evidence="3" type="ORF">ESN35_05950</name>
</gene>
<evidence type="ECO:0000256" key="1">
    <source>
        <dbReference type="SAM" id="MobiDB-lite"/>
    </source>
</evidence>
<keyword evidence="2" id="KW-0732">Signal</keyword>
<evidence type="ECO:0000313" key="4">
    <source>
        <dbReference type="Proteomes" id="UP000293589"/>
    </source>
</evidence>
<feature type="chain" id="PRO_5020299367" evidence="2">
    <location>
        <begin position="30"/>
        <end position="275"/>
    </location>
</feature>
<evidence type="ECO:0000256" key="2">
    <source>
        <dbReference type="SAM" id="SignalP"/>
    </source>
</evidence>
<organism evidence="3 4">
    <name type="scientific">Bifidobacterium pullorum subsp. gallinarum</name>
    <dbReference type="NCBI Taxonomy" id="78344"/>
    <lineage>
        <taxon>Bacteria</taxon>
        <taxon>Bacillati</taxon>
        <taxon>Actinomycetota</taxon>
        <taxon>Actinomycetes</taxon>
        <taxon>Bifidobacteriales</taxon>
        <taxon>Bifidobacteriaceae</taxon>
        <taxon>Bifidobacterium</taxon>
    </lineage>
</organism>
<dbReference type="KEGG" id="bgx:ESN35_05950"/>
<evidence type="ECO:0000313" key="3">
    <source>
        <dbReference type="EMBL" id="QAY32994.1"/>
    </source>
</evidence>
<dbReference type="RefSeq" id="WP_129237417.1">
    <property type="nucleotide sequence ID" value="NZ_CP035464.1"/>
</dbReference>
<sequence length="275" mass="29595">MNIAKPMAGLTAILCSIGLMTAGTMGAMADDATTLASSGLPDHIVNGDFEYPAGLRNANWTLINPETGMKYDFGKVGYWGQWEPIEDFDADLFGWKSTQTATADHFGGAQGAGAVEIQTWGNNIAQIVESQQNTAIYQDVAVIPGAVYTLSLKHAPMVVPEDNWHTDTMQVLIGPPGHEEPVEMTRTKSNGYGDKVGETSTTISTTGNSGGMDFDTYEGVWVCPEDVTVARFTFRSLTSHDPTTGNQVDDISFQVSWPLTYDLQGGTGIIPNKED</sequence>
<feature type="signal peptide" evidence="2">
    <location>
        <begin position="1"/>
        <end position="29"/>
    </location>
</feature>
<proteinExistence type="predicted"/>
<name>A0A4P6DWF1_9BIFI</name>
<reference evidence="3 4" key="1">
    <citation type="submission" date="2019-01" db="EMBL/GenBank/DDBJ databases">
        <title>Complete genome sequence of Bifidobacterium gallinarum CACC 514.</title>
        <authorList>
            <person name="Jung M."/>
        </authorList>
    </citation>
    <scope>NUCLEOTIDE SEQUENCE [LARGE SCALE GENOMIC DNA]</scope>
    <source>
        <strain evidence="3 4">CACC 514</strain>
    </source>
</reference>
<protein>
    <submittedName>
        <fullName evidence="3">Uncharacterized protein</fullName>
    </submittedName>
</protein>
<accession>A0A4P6DWF1</accession>